<organism evidence="1 2">
    <name type="scientific">Paenibacillus agaridevorans</name>
    <dbReference type="NCBI Taxonomy" id="171404"/>
    <lineage>
        <taxon>Bacteria</taxon>
        <taxon>Bacillati</taxon>
        <taxon>Bacillota</taxon>
        <taxon>Bacilli</taxon>
        <taxon>Bacillales</taxon>
        <taxon>Paenibacillaceae</taxon>
        <taxon>Paenibacillus</taxon>
    </lineage>
</organism>
<reference evidence="1 2" key="1">
    <citation type="submission" date="2017-08" db="EMBL/GenBank/DDBJ databases">
        <title>Substantial Increase in Enzyme Production by Combined Drug-Resistance Mutations in Paenibacillus agaridevorans.</title>
        <authorList>
            <person name="Tanaka Y."/>
            <person name="Funane K."/>
            <person name="Hosaka T."/>
            <person name="Shiwa Y."/>
            <person name="Fujita N."/>
            <person name="Miyazaki T."/>
            <person name="Yoshikawa H."/>
            <person name="Murakami K."/>
            <person name="Kasahara K."/>
            <person name="Inaoka T."/>
            <person name="Hiraga Y."/>
            <person name="Ochi K."/>
        </authorList>
    </citation>
    <scope>NUCLEOTIDE SEQUENCE [LARGE SCALE GENOMIC DNA]</scope>
    <source>
        <strain evidence="1 2">T-3040</strain>
    </source>
</reference>
<proteinExistence type="predicted"/>
<evidence type="ECO:0000313" key="2">
    <source>
        <dbReference type="Proteomes" id="UP000245202"/>
    </source>
</evidence>
<protein>
    <submittedName>
        <fullName evidence="1">Uncharacterized protein</fullName>
    </submittedName>
</protein>
<gene>
    <name evidence="1" type="ORF">PAT3040_02139</name>
</gene>
<name>A0A2R5EUW7_9BACL</name>
<dbReference type="AlphaFoldDB" id="A0A2R5EUW7"/>
<comment type="caution">
    <text evidence="1">The sequence shown here is derived from an EMBL/GenBank/DDBJ whole genome shotgun (WGS) entry which is preliminary data.</text>
</comment>
<sequence length="40" mass="4528">MENKGNGDENIMNVFKPTCNCRPSRFTIQVRSVSLEPLTT</sequence>
<evidence type="ECO:0000313" key="1">
    <source>
        <dbReference type="EMBL" id="GBG07583.1"/>
    </source>
</evidence>
<dbReference type="Proteomes" id="UP000245202">
    <property type="component" value="Unassembled WGS sequence"/>
</dbReference>
<keyword evidence="2" id="KW-1185">Reference proteome</keyword>
<dbReference type="EMBL" id="BDQX01000098">
    <property type="protein sequence ID" value="GBG07583.1"/>
    <property type="molecule type" value="Genomic_DNA"/>
</dbReference>
<accession>A0A2R5EUW7</accession>